<keyword evidence="3" id="KW-1185">Reference proteome</keyword>
<evidence type="ECO:0000313" key="2">
    <source>
        <dbReference type="EMBL" id="CAJ2507075.1"/>
    </source>
</evidence>
<dbReference type="PANTHER" id="PTHR47775:SF1">
    <property type="entry name" value="BUD SITE SELECTION PROTEIN 14"/>
    <property type="match status" value="1"/>
</dbReference>
<dbReference type="EMBL" id="CAUWAG010000010">
    <property type="protein sequence ID" value="CAJ2507075.1"/>
    <property type="molecule type" value="Genomic_DNA"/>
</dbReference>
<proteinExistence type="predicted"/>
<feature type="region of interest" description="Disordered" evidence="1">
    <location>
        <begin position="212"/>
        <end position="272"/>
    </location>
</feature>
<feature type="compositionally biased region" description="Basic and acidic residues" evidence="1">
    <location>
        <begin position="226"/>
        <end position="245"/>
    </location>
</feature>
<feature type="region of interest" description="Disordered" evidence="1">
    <location>
        <begin position="466"/>
        <end position="942"/>
    </location>
</feature>
<feature type="compositionally biased region" description="Low complexity" evidence="1">
    <location>
        <begin position="925"/>
        <end position="941"/>
    </location>
</feature>
<dbReference type="SUPFAM" id="SSF50044">
    <property type="entry name" value="SH3-domain"/>
    <property type="match status" value="1"/>
</dbReference>
<feature type="compositionally biased region" description="Acidic residues" evidence="1">
    <location>
        <begin position="807"/>
        <end position="821"/>
    </location>
</feature>
<feature type="compositionally biased region" description="Basic and acidic residues" evidence="1">
    <location>
        <begin position="548"/>
        <end position="562"/>
    </location>
</feature>
<reference evidence="2" key="1">
    <citation type="submission" date="2023-10" db="EMBL/GenBank/DDBJ databases">
        <authorList>
            <person name="Hackl T."/>
        </authorList>
    </citation>
    <scope>NUCLEOTIDE SEQUENCE</scope>
</reference>
<accession>A0AAI8VMK4</accession>
<dbReference type="GO" id="GO:0051286">
    <property type="term" value="C:cell tip"/>
    <property type="evidence" value="ECO:0007669"/>
    <property type="project" value="TreeGrafter"/>
</dbReference>
<dbReference type="GO" id="GO:0015630">
    <property type="term" value="C:microtubule cytoskeleton"/>
    <property type="evidence" value="ECO:0007669"/>
    <property type="project" value="TreeGrafter"/>
</dbReference>
<feature type="compositionally biased region" description="Polar residues" evidence="1">
    <location>
        <begin position="881"/>
        <end position="891"/>
    </location>
</feature>
<sequence>MTRPQIIRADSIDLQDHDAPSAKEHKHPSSKLSPNPNGSLAPHQAETIREVEEERAEEEGRSPRVSWANGDNDGDLQQYAEDLASGVANSMDGSSMQQQDALAVAQNGGATGTADEDGDMDGDADDGLDDDMMDKISSSPSIEDGGYILIAVPPDFPERYSSLENEVGLLLDRLERQQSSKASAGREEHCCHPHHHHTGEYVGLATSSDYGNDHNNYDDSNNYGKDNGHNRRTHLLDHASDRDIQDLELGSEPLNDLEQPRQEASPCESRDSGVDMKIEDFSVDRLPNTQPVEPGIDEEHITPSYEFLEEPFDYYDDDGFFIFQDPMFNDTGWDSESLQNAEDIDFEFVYALHTFVATVEGQANATKGDTMVLLDDTNSYWWLVRVVKDSSIGMDYVVSVYLEAHELMHLTAGYLPAEHIETPTERLLSARMLGDQAEKTKNPIKTAIRRRQKKTVAFAPPTYVDYSDFDYSTDEEGQDGDAQSQEQGGQQQDKQQQTDAHNNATEALEDDETAMVEPLKPRSQKQVKLDVVKPEETEQVESAAEASRSSDEIFDTKSERTTRNGTVRNTDSFFKDDTIETKKITLTPGLLRDDNESRISSDSKEVRQRPSFDKLEKELVADKSKDDKKRKEKDKKEKDKKPSAIRSFFSRKDKKKSIDDDDESFGKRSMDTGSGTSEKDLVEEPEVIDTESSPDKSGTPQRNPSKLQKQQPRSDPSSPTRKPAVTTPQTSADRAPLLASEVRTTNNVANTPPATLRMVESDQLDSPERPPQKEDKPKSAMSRILPSSSSEPKPPKATKSKSRVELDDFDSPEEEVEEDVPEPTRAPPEPRRQPSEDKPLRPSLPGAFPDSYLGTQMSIPQQAEPAAAKRPAQERLAESPVQVSPVTSSNPPALMVDSSSQEERSSPVSSPSPELADAEGRTHQTQDSTTTASTSAPNTTTWNDANLRAFFDSSTEVRDLLTIVYDTSDVAPPGSEHPVGHTMYLEEKAKLAEITTKLDDMLADFLARKQRRRNRV</sequence>
<dbReference type="GO" id="GO:0030950">
    <property type="term" value="P:establishment or maintenance of actin cytoskeleton polarity"/>
    <property type="evidence" value="ECO:0007669"/>
    <property type="project" value="TreeGrafter"/>
</dbReference>
<feature type="compositionally biased region" description="Low complexity" evidence="1">
    <location>
        <begin position="480"/>
        <end position="497"/>
    </location>
</feature>
<feature type="compositionally biased region" description="Low complexity" evidence="1">
    <location>
        <begin position="744"/>
        <end position="755"/>
    </location>
</feature>
<dbReference type="InterPro" id="IPR053039">
    <property type="entry name" value="Polarity_Bud-Selection_Reg"/>
</dbReference>
<feature type="compositionally biased region" description="Basic and acidic residues" evidence="1">
    <location>
        <begin position="527"/>
        <end position="536"/>
    </location>
</feature>
<feature type="compositionally biased region" description="Basic and acidic residues" evidence="1">
    <location>
        <begin position="591"/>
        <end position="642"/>
    </location>
</feature>
<feature type="region of interest" description="Disordered" evidence="1">
    <location>
        <begin position="1"/>
        <end position="79"/>
    </location>
</feature>
<feature type="compositionally biased region" description="Acidic residues" evidence="1">
    <location>
        <begin position="467"/>
        <end position="479"/>
    </location>
</feature>
<dbReference type="PANTHER" id="PTHR47775">
    <property type="entry name" value="BUD SITE SELECTION PROTEIN 14"/>
    <property type="match status" value="1"/>
</dbReference>
<feature type="compositionally biased region" description="Basic and acidic residues" evidence="1">
    <location>
        <begin position="46"/>
        <end position="62"/>
    </location>
</feature>
<dbReference type="Proteomes" id="UP001295740">
    <property type="component" value="Unassembled WGS sequence"/>
</dbReference>
<gene>
    <name evidence="2" type="ORF">KHLLAP_LOCUS7543</name>
</gene>
<dbReference type="InterPro" id="IPR036028">
    <property type="entry name" value="SH3-like_dom_sf"/>
</dbReference>
<dbReference type="GO" id="GO:0008104">
    <property type="term" value="P:intracellular protein localization"/>
    <property type="evidence" value="ECO:0007669"/>
    <property type="project" value="TreeGrafter"/>
</dbReference>
<feature type="compositionally biased region" description="Basic and acidic residues" evidence="1">
    <location>
        <begin position="10"/>
        <end position="23"/>
    </location>
</feature>
<comment type="caution">
    <text evidence="2">The sequence shown here is derived from an EMBL/GenBank/DDBJ whole genome shotgun (WGS) entry which is preliminary data.</text>
</comment>
<evidence type="ECO:0000313" key="3">
    <source>
        <dbReference type="Proteomes" id="UP001295740"/>
    </source>
</evidence>
<feature type="compositionally biased region" description="Polar residues" evidence="1">
    <location>
        <begin position="563"/>
        <end position="572"/>
    </location>
</feature>
<evidence type="ECO:0000256" key="1">
    <source>
        <dbReference type="SAM" id="MobiDB-lite"/>
    </source>
</evidence>
<feature type="compositionally biased region" description="Basic and acidic residues" evidence="1">
    <location>
        <begin position="828"/>
        <end position="840"/>
    </location>
</feature>
<feature type="compositionally biased region" description="Polar residues" evidence="1">
    <location>
        <begin position="695"/>
        <end position="732"/>
    </location>
</feature>
<feature type="compositionally biased region" description="Basic and acidic residues" evidence="1">
    <location>
        <begin position="766"/>
        <end position="778"/>
    </location>
</feature>
<feature type="compositionally biased region" description="Basic and acidic residues" evidence="1">
    <location>
        <begin position="573"/>
        <end position="583"/>
    </location>
</feature>
<protein>
    <submittedName>
        <fullName evidence="2">Uu.00g082610.m01.CDS01</fullName>
    </submittedName>
</protein>
<name>A0AAI8VMK4_9PEZI</name>
<organism evidence="2 3">
    <name type="scientific">Anthostomella pinea</name>
    <dbReference type="NCBI Taxonomy" id="933095"/>
    <lineage>
        <taxon>Eukaryota</taxon>
        <taxon>Fungi</taxon>
        <taxon>Dikarya</taxon>
        <taxon>Ascomycota</taxon>
        <taxon>Pezizomycotina</taxon>
        <taxon>Sordariomycetes</taxon>
        <taxon>Xylariomycetidae</taxon>
        <taxon>Xylariales</taxon>
        <taxon>Xylariaceae</taxon>
        <taxon>Anthostomella</taxon>
    </lineage>
</organism>
<dbReference type="AlphaFoldDB" id="A0AAI8VMK4"/>